<dbReference type="SUPFAM" id="SSF101790">
    <property type="entry name" value="Aminomethyltransferase beta-barrel domain"/>
    <property type="match status" value="1"/>
</dbReference>
<dbReference type="EMBL" id="QUNG01000002">
    <property type="protein sequence ID" value="REG85752.1"/>
    <property type="molecule type" value="Genomic_DNA"/>
</dbReference>
<evidence type="ECO:0000256" key="5">
    <source>
        <dbReference type="ARBA" id="ARBA00031395"/>
    </source>
</evidence>
<dbReference type="GO" id="GO:0005960">
    <property type="term" value="C:glycine cleavage complex"/>
    <property type="evidence" value="ECO:0007669"/>
    <property type="project" value="InterPro"/>
</dbReference>
<dbReference type="Proteomes" id="UP000256542">
    <property type="component" value="Unassembled WGS sequence"/>
</dbReference>
<sequence length="404" mass="44357">MIFFRNFNWLMSCQASSILDNLFPIGNFLNIVPTKGLLMKRTSLYAQHIAADARMVEFAGYEMPVQYPLGVKKEHLWVRENAGLFDVSHMGQLILTGANVKQAFEAIVPVDALDLPEGMQRYGLFTTEQGSITDDLMFANWGDELFVVVNAACKEQDIAHLNASLDGCQVEVIEDRALLAIQGPKARAVFSRLVPEAQTMTFMQSLKFDWQGIELWVSCSGYTGEDGYEVSVPNDHAEAFAAALLAFEEVEWIGLGARDSLRLEAGLCLYGHDIDTTTTPIEASLNWAIQPVRRLAGAREGGFPGADVILPQFANKPARKRVGFLVDGKAPVREGVQIVSQTGEEKGLVTSGGFSPSLSQPIVMAYVSSDALASEEPLFALVRGKQIPLVLTKMPFVPARYYRG</sequence>
<organism evidence="10 11">
    <name type="scientific">Marinomonas pollencensis</name>
    <dbReference type="NCBI Taxonomy" id="491954"/>
    <lineage>
        <taxon>Bacteria</taxon>
        <taxon>Pseudomonadati</taxon>
        <taxon>Pseudomonadota</taxon>
        <taxon>Gammaproteobacteria</taxon>
        <taxon>Oceanospirillales</taxon>
        <taxon>Oceanospirillaceae</taxon>
        <taxon>Marinomonas</taxon>
    </lineage>
</organism>
<evidence type="ECO:0000313" key="10">
    <source>
        <dbReference type="EMBL" id="REG85752.1"/>
    </source>
</evidence>
<evidence type="ECO:0000256" key="4">
    <source>
        <dbReference type="ARBA" id="ARBA00022679"/>
    </source>
</evidence>
<dbReference type="Gene3D" id="4.10.1250.10">
    <property type="entry name" value="Aminomethyltransferase fragment"/>
    <property type="match status" value="1"/>
</dbReference>
<dbReference type="InterPro" id="IPR006222">
    <property type="entry name" value="GCVT_N"/>
</dbReference>
<keyword evidence="4 10" id="KW-0808">Transferase</keyword>
<dbReference type="GO" id="GO:0008168">
    <property type="term" value="F:methyltransferase activity"/>
    <property type="evidence" value="ECO:0007669"/>
    <property type="project" value="UniProtKB-KW"/>
</dbReference>
<evidence type="ECO:0000256" key="3">
    <source>
        <dbReference type="ARBA" id="ARBA00022576"/>
    </source>
</evidence>
<feature type="domain" description="Aminomethyltransferase C-terminal" evidence="9">
    <location>
        <begin position="319"/>
        <end position="397"/>
    </location>
</feature>
<dbReference type="AlphaFoldDB" id="A0A3E0DUE2"/>
<dbReference type="Pfam" id="PF08669">
    <property type="entry name" value="GCV_T_C"/>
    <property type="match status" value="1"/>
</dbReference>
<dbReference type="InterPro" id="IPR013977">
    <property type="entry name" value="GcvT_C"/>
</dbReference>
<proteinExistence type="inferred from homology"/>
<dbReference type="PIRSF" id="PIRSF006487">
    <property type="entry name" value="GcvT"/>
    <property type="match status" value="1"/>
</dbReference>
<evidence type="ECO:0000256" key="2">
    <source>
        <dbReference type="ARBA" id="ARBA00012616"/>
    </source>
</evidence>
<dbReference type="NCBIfam" id="NF001567">
    <property type="entry name" value="PRK00389.1"/>
    <property type="match status" value="1"/>
</dbReference>
<dbReference type="NCBIfam" id="TIGR00528">
    <property type="entry name" value="gcvT"/>
    <property type="match status" value="1"/>
</dbReference>
<dbReference type="PANTHER" id="PTHR43757">
    <property type="entry name" value="AMINOMETHYLTRANSFERASE"/>
    <property type="match status" value="1"/>
</dbReference>
<gene>
    <name evidence="10" type="ORF">DFP81_102291</name>
</gene>
<feature type="domain" description="GCVT N-terminal" evidence="8">
    <location>
        <begin position="44"/>
        <end position="290"/>
    </location>
</feature>
<dbReference type="InterPro" id="IPR028896">
    <property type="entry name" value="GcvT/YgfZ/DmdA"/>
</dbReference>
<feature type="binding site" evidence="7">
    <location>
        <position position="229"/>
    </location>
    <ligand>
        <name>substrate</name>
    </ligand>
</feature>
<keyword evidence="3" id="KW-0032">Aminotransferase</keyword>
<evidence type="ECO:0000256" key="1">
    <source>
        <dbReference type="ARBA" id="ARBA00008609"/>
    </source>
</evidence>
<reference evidence="10 11" key="1">
    <citation type="submission" date="2018-08" db="EMBL/GenBank/DDBJ databases">
        <title>Genomic Encyclopedia of Type Strains, Phase III (KMG-III): the genomes of soil and plant-associated and newly described type strains.</title>
        <authorList>
            <person name="Whitman W."/>
        </authorList>
    </citation>
    <scope>NUCLEOTIDE SEQUENCE [LARGE SCALE GENOMIC DNA]</scope>
    <source>
        <strain evidence="10 11">CECT 7375</strain>
    </source>
</reference>
<keyword evidence="10" id="KW-0489">Methyltransferase</keyword>
<comment type="similarity">
    <text evidence="1">Belongs to the GcvT family.</text>
</comment>
<keyword evidence="11" id="KW-1185">Reference proteome</keyword>
<dbReference type="GO" id="GO:0032259">
    <property type="term" value="P:methylation"/>
    <property type="evidence" value="ECO:0007669"/>
    <property type="project" value="UniProtKB-KW"/>
</dbReference>
<evidence type="ECO:0000256" key="6">
    <source>
        <dbReference type="ARBA" id="ARBA00047665"/>
    </source>
</evidence>
<dbReference type="GO" id="GO:0008483">
    <property type="term" value="F:transaminase activity"/>
    <property type="evidence" value="ECO:0007669"/>
    <property type="project" value="UniProtKB-KW"/>
</dbReference>
<protein>
    <recommendedName>
        <fullName evidence="2">aminomethyltransferase</fullName>
        <ecNumber evidence="2">2.1.2.10</ecNumber>
    </recommendedName>
    <alternativeName>
        <fullName evidence="5">Glycine cleavage system T protein</fullName>
    </alternativeName>
</protein>
<dbReference type="Gene3D" id="3.30.1360.120">
    <property type="entry name" value="Probable tRNA modification gtpase trme, domain 1"/>
    <property type="match status" value="1"/>
</dbReference>
<dbReference type="InterPro" id="IPR029043">
    <property type="entry name" value="GcvT/YgfZ_C"/>
</dbReference>
<comment type="catalytic activity">
    <reaction evidence="6">
        <text>N(6)-[(R)-S(8)-aminomethyldihydrolipoyl]-L-lysyl-[protein] + (6S)-5,6,7,8-tetrahydrofolate = N(6)-[(R)-dihydrolipoyl]-L-lysyl-[protein] + (6R)-5,10-methylene-5,6,7,8-tetrahydrofolate + NH4(+)</text>
        <dbReference type="Rhea" id="RHEA:16945"/>
        <dbReference type="Rhea" id="RHEA-COMP:10475"/>
        <dbReference type="Rhea" id="RHEA-COMP:10492"/>
        <dbReference type="ChEBI" id="CHEBI:15636"/>
        <dbReference type="ChEBI" id="CHEBI:28938"/>
        <dbReference type="ChEBI" id="CHEBI:57453"/>
        <dbReference type="ChEBI" id="CHEBI:83100"/>
        <dbReference type="ChEBI" id="CHEBI:83143"/>
        <dbReference type="EC" id="2.1.2.10"/>
    </reaction>
</comment>
<dbReference type="InterPro" id="IPR027266">
    <property type="entry name" value="TrmE/GcvT-like"/>
</dbReference>
<dbReference type="GO" id="GO:0004047">
    <property type="term" value="F:aminomethyltransferase activity"/>
    <property type="evidence" value="ECO:0007669"/>
    <property type="project" value="UniProtKB-EC"/>
</dbReference>
<name>A0A3E0DUE2_9GAMM</name>
<accession>A0A3E0DUE2</accession>
<dbReference type="GO" id="GO:0006546">
    <property type="term" value="P:glycine catabolic process"/>
    <property type="evidence" value="ECO:0007669"/>
    <property type="project" value="InterPro"/>
</dbReference>
<dbReference type="InterPro" id="IPR006223">
    <property type="entry name" value="GcvT"/>
</dbReference>
<comment type="caution">
    <text evidence="10">The sequence shown here is derived from an EMBL/GenBank/DDBJ whole genome shotgun (WGS) entry which is preliminary data.</text>
</comment>
<dbReference type="SUPFAM" id="SSF103025">
    <property type="entry name" value="Folate-binding domain"/>
    <property type="match status" value="1"/>
</dbReference>
<dbReference type="EC" id="2.1.2.10" evidence="2"/>
<dbReference type="Gene3D" id="2.40.30.110">
    <property type="entry name" value="Aminomethyltransferase beta-barrel domains"/>
    <property type="match status" value="1"/>
</dbReference>
<evidence type="ECO:0000313" key="11">
    <source>
        <dbReference type="Proteomes" id="UP000256542"/>
    </source>
</evidence>
<evidence type="ECO:0000256" key="7">
    <source>
        <dbReference type="PIRSR" id="PIRSR006487-1"/>
    </source>
</evidence>
<evidence type="ECO:0000259" key="9">
    <source>
        <dbReference type="Pfam" id="PF08669"/>
    </source>
</evidence>
<dbReference type="Pfam" id="PF01571">
    <property type="entry name" value="GCV_T"/>
    <property type="match status" value="1"/>
</dbReference>
<dbReference type="PANTHER" id="PTHR43757:SF2">
    <property type="entry name" value="AMINOMETHYLTRANSFERASE, MITOCHONDRIAL"/>
    <property type="match status" value="1"/>
</dbReference>
<dbReference type="Gene3D" id="3.30.70.1400">
    <property type="entry name" value="Aminomethyltransferase beta-barrel domains"/>
    <property type="match status" value="1"/>
</dbReference>
<evidence type="ECO:0000259" key="8">
    <source>
        <dbReference type="Pfam" id="PF01571"/>
    </source>
</evidence>
<dbReference type="NCBIfam" id="NF010093">
    <property type="entry name" value="PRK13579.1"/>
    <property type="match status" value="1"/>
</dbReference>